<proteinExistence type="predicted"/>
<name>A0ABV4WG27_9CYAN</name>
<dbReference type="Proteomes" id="UP001576780">
    <property type="component" value="Unassembled WGS sequence"/>
</dbReference>
<comment type="caution">
    <text evidence="1">The sequence shown here is derived from an EMBL/GenBank/DDBJ whole genome shotgun (WGS) entry which is preliminary data.</text>
</comment>
<gene>
    <name evidence="1" type="ORF">ACE1CA_03750</name>
</gene>
<organism evidence="1 2">
    <name type="scientific">Floridaenema evergladense BLCC-F167</name>
    <dbReference type="NCBI Taxonomy" id="3153639"/>
    <lineage>
        <taxon>Bacteria</taxon>
        <taxon>Bacillati</taxon>
        <taxon>Cyanobacteriota</taxon>
        <taxon>Cyanophyceae</taxon>
        <taxon>Oscillatoriophycideae</taxon>
        <taxon>Aerosakkonematales</taxon>
        <taxon>Aerosakkonemataceae</taxon>
        <taxon>Floridanema</taxon>
        <taxon>Floridanema evergladense</taxon>
    </lineage>
</organism>
<dbReference type="NCBIfam" id="TIGR04446">
    <property type="entry name" value="pren_cyc_PirE"/>
    <property type="match status" value="1"/>
</dbReference>
<keyword evidence="2" id="KW-1185">Reference proteome</keyword>
<protein>
    <submittedName>
        <fullName evidence="1">Anacyclamide/piricyclamide family prenylated cyclic peptide</fullName>
    </submittedName>
</protein>
<dbReference type="RefSeq" id="WP_413276084.1">
    <property type="nucleotide sequence ID" value="NZ_JBHFNT010000041.1"/>
</dbReference>
<dbReference type="InterPro" id="IPR031036">
    <property type="entry name" value="Pren_cyc_PirE"/>
</dbReference>
<sequence length="53" mass="5975">MKKKNLMPLLASPVSRNTKISDSQLRSEQGLVIQTYCDIETRQCFPFAGDDAE</sequence>
<evidence type="ECO:0000313" key="2">
    <source>
        <dbReference type="Proteomes" id="UP001576780"/>
    </source>
</evidence>
<accession>A0ABV4WG27</accession>
<evidence type="ECO:0000313" key="1">
    <source>
        <dbReference type="EMBL" id="MFB2833628.1"/>
    </source>
</evidence>
<dbReference type="EMBL" id="JBHFNT010000041">
    <property type="protein sequence ID" value="MFB2833628.1"/>
    <property type="molecule type" value="Genomic_DNA"/>
</dbReference>
<reference evidence="1 2" key="1">
    <citation type="submission" date="2024-09" db="EMBL/GenBank/DDBJ databases">
        <title>Floridaenema gen nov. (Aerosakkonemataceae, Aerosakkonematales ord. nov., Cyanobacteria) from benthic tropical and subtropical fresh waters, with the description of four new species.</title>
        <authorList>
            <person name="Moretto J.A."/>
            <person name="Berthold D.E."/>
            <person name="Lefler F.W."/>
            <person name="Huang I.-S."/>
            <person name="Laughinghouse H. IV."/>
        </authorList>
    </citation>
    <scope>NUCLEOTIDE SEQUENCE [LARGE SCALE GENOMIC DNA]</scope>
    <source>
        <strain evidence="1 2">BLCC-F167</strain>
    </source>
</reference>
<dbReference type="Pfam" id="PF19158">
    <property type="entry name" value="DUF5840"/>
    <property type="match status" value="1"/>
</dbReference>